<dbReference type="PROSITE" id="PS50931">
    <property type="entry name" value="HTH_LYSR"/>
    <property type="match status" value="1"/>
</dbReference>
<keyword evidence="2" id="KW-0805">Transcription regulation</keyword>
<dbReference type="FunFam" id="1.10.10.10:FF:000001">
    <property type="entry name" value="LysR family transcriptional regulator"/>
    <property type="match status" value="1"/>
</dbReference>
<evidence type="ECO:0000259" key="5">
    <source>
        <dbReference type="PROSITE" id="PS50931"/>
    </source>
</evidence>
<comment type="caution">
    <text evidence="6">The sequence shown here is derived from an EMBL/GenBank/DDBJ whole genome shotgun (WGS) entry which is preliminary data.</text>
</comment>
<evidence type="ECO:0000256" key="4">
    <source>
        <dbReference type="ARBA" id="ARBA00023163"/>
    </source>
</evidence>
<organism evidence="6 7">
    <name type="scientific">Paenibacillus albidus</name>
    <dbReference type="NCBI Taxonomy" id="2041023"/>
    <lineage>
        <taxon>Bacteria</taxon>
        <taxon>Bacillati</taxon>
        <taxon>Bacillota</taxon>
        <taxon>Bacilli</taxon>
        <taxon>Bacillales</taxon>
        <taxon>Paenibacillaceae</taxon>
        <taxon>Paenibacillus</taxon>
    </lineage>
</organism>
<dbReference type="RefSeq" id="WP_189021959.1">
    <property type="nucleotide sequence ID" value="NZ_BMKR01000002.1"/>
</dbReference>
<dbReference type="PANTHER" id="PTHR30126:SF40">
    <property type="entry name" value="HTH-TYPE TRANSCRIPTIONAL REGULATOR GLTR"/>
    <property type="match status" value="1"/>
</dbReference>
<sequence>MDLSQLEAFLAVSEILNFTRAAEYLHISQSAVTARIKALEQTTGKALFIRDKRNVSLTPAGLAFLPYAQRMLRLFEESKITLAEEMENYIVLSGPGSVWHYRYLEHILSFRQAHPRVAVKFLSYIDSSYMIRDLLLDGVVQIAIKHEPPDHPKITGVPLFEDEMLLVSAHPKETVIDRTDFFHPDYCHLAWDYPFPEWFSSIVGAGYVPPLQTDHSTIMLSILLRGFNFGFLPRYIAQPYLDRQELFELRCAFRPPAMKAYALYLTENRGQVHVQLGLQMLGIQPLLVE</sequence>
<dbReference type="EMBL" id="BMKR01000002">
    <property type="protein sequence ID" value="GGF62233.1"/>
    <property type="molecule type" value="Genomic_DNA"/>
</dbReference>
<dbReference type="Gene3D" id="1.10.10.10">
    <property type="entry name" value="Winged helix-like DNA-binding domain superfamily/Winged helix DNA-binding domain"/>
    <property type="match status" value="1"/>
</dbReference>
<reference evidence="6" key="1">
    <citation type="journal article" date="2014" name="Int. J. Syst. Evol. Microbiol.">
        <title>Complete genome sequence of Corynebacterium casei LMG S-19264T (=DSM 44701T), isolated from a smear-ripened cheese.</title>
        <authorList>
            <consortium name="US DOE Joint Genome Institute (JGI-PGF)"/>
            <person name="Walter F."/>
            <person name="Albersmeier A."/>
            <person name="Kalinowski J."/>
            <person name="Ruckert C."/>
        </authorList>
    </citation>
    <scope>NUCLEOTIDE SEQUENCE</scope>
    <source>
        <strain evidence="6">CGMCC 1.16134</strain>
    </source>
</reference>
<name>A0A917FBI8_9BACL</name>
<evidence type="ECO:0000256" key="3">
    <source>
        <dbReference type="ARBA" id="ARBA00023125"/>
    </source>
</evidence>
<dbReference type="InterPro" id="IPR000847">
    <property type="entry name" value="LysR_HTH_N"/>
</dbReference>
<dbReference type="InterPro" id="IPR005119">
    <property type="entry name" value="LysR_subst-bd"/>
</dbReference>
<dbReference type="SUPFAM" id="SSF53850">
    <property type="entry name" value="Periplasmic binding protein-like II"/>
    <property type="match status" value="1"/>
</dbReference>
<dbReference type="InterPro" id="IPR036390">
    <property type="entry name" value="WH_DNA-bd_sf"/>
</dbReference>
<evidence type="ECO:0000256" key="1">
    <source>
        <dbReference type="ARBA" id="ARBA00009437"/>
    </source>
</evidence>
<dbReference type="InterPro" id="IPR036388">
    <property type="entry name" value="WH-like_DNA-bd_sf"/>
</dbReference>
<proteinExistence type="inferred from homology"/>
<dbReference type="PRINTS" id="PR00039">
    <property type="entry name" value="HTHLYSR"/>
</dbReference>
<evidence type="ECO:0000256" key="2">
    <source>
        <dbReference type="ARBA" id="ARBA00023015"/>
    </source>
</evidence>
<dbReference type="SUPFAM" id="SSF46785">
    <property type="entry name" value="Winged helix' DNA-binding domain"/>
    <property type="match status" value="1"/>
</dbReference>
<evidence type="ECO:0000313" key="6">
    <source>
        <dbReference type="EMBL" id="GGF62233.1"/>
    </source>
</evidence>
<dbReference type="PANTHER" id="PTHR30126">
    <property type="entry name" value="HTH-TYPE TRANSCRIPTIONAL REGULATOR"/>
    <property type="match status" value="1"/>
</dbReference>
<reference evidence="6" key="2">
    <citation type="submission" date="2020-09" db="EMBL/GenBank/DDBJ databases">
        <authorList>
            <person name="Sun Q."/>
            <person name="Zhou Y."/>
        </authorList>
    </citation>
    <scope>NUCLEOTIDE SEQUENCE</scope>
    <source>
        <strain evidence="6">CGMCC 1.16134</strain>
    </source>
</reference>
<comment type="similarity">
    <text evidence="1">Belongs to the LysR transcriptional regulatory family.</text>
</comment>
<dbReference type="GO" id="GO:0000976">
    <property type="term" value="F:transcription cis-regulatory region binding"/>
    <property type="evidence" value="ECO:0007669"/>
    <property type="project" value="TreeGrafter"/>
</dbReference>
<dbReference type="Pfam" id="PF03466">
    <property type="entry name" value="LysR_substrate"/>
    <property type="match status" value="1"/>
</dbReference>
<dbReference type="GO" id="GO:0003700">
    <property type="term" value="F:DNA-binding transcription factor activity"/>
    <property type="evidence" value="ECO:0007669"/>
    <property type="project" value="InterPro"/>
</dbReference>
<dbReference type="Gene3D" id="3.40.190.290">
    <property type="match status" value="1"/>
</dbReference>
<keyword evidence="3" id="KW-0238">DNA-binding</keyword>
<feature type="domain" description="HTH lysR-type" evidence="5">
    <location>
        <begin position="1"/>
        <end position="58"/>
    </location>
</feature>
<protein>
    <recommendedName>
        <fullName evidence="5">HTH lysR-type domain-containing protein</fullName>
    </recommendedName>
</protein>
<dbReference type="Pfam" id="PF00126">
    <property type="entry name" value="HTH_1"/>
    <property type="match status" value="1"/>
</dbReference>
<dbReference type="AlphaFoldDB" id="A0A917FBI8"/>
<keyword evidence="4" id="KW-0804">Transcription</keyword>
<dbReference type="Proteomes" id="UP000637643">
    <property type="component" value="Unassembled WGS sequence"/>
</dbReference>
<gene>
    <name evidence="6" type="ORF">GCM10010912_04210</name>
</gene>
<accession>A0A917FBI8</accession>
<dbReference type="CDD" id="cd05466">
    <property type="entry name" value="PBP2_LTTR_substrate"/>
    <property type="match status" value="1"/>
</dbReference>
<keyword evidence="7" id="KW-1185">Reference proteome</keyword>
<evidence type="ECO:0000313" key="7">
    <source>
        <dbReference type="Proteomes" id="UP000637643"/>
    </source>
</evidence>